<evidence type="ECO:0000256" key="20">
    <source>
        <dbReference type="ARBA" id="ARBA00047808"/>
    </source>
</evidence>
<dbReference type="GO" id="GO:0005737">
    <property type="term" value="C:cytoplasm"/>
    <property type="evidence" value="ECO:0007669"/>
    <property type="project" value="TreeGrafter"/>
</dbReference>
<evidence type="ECO:0000256" key="21">
    <source>
        <dbReference type="ARBA" id="ARBA00049035"/>
    </source>
</evidence>
<evidence type="ECO:0000313" key="26">
    <source>
        <dbReference type="EMBL" id="MCP1339821.1"/>
    </source>
</evidence>
<evidence type="ECO:0000256" key="2">
    <source>
        <dbReference type="ARBA" id="ARBA00002714"/>
    </source>
</evidence>
<dbReference type="InterPro" id="IPR036565">
    <property type="entry name" value="Mur-like_cat_sf"/>
</dbReference>
<keyword evidence="12 23" id="KW-0547">Nucleotide-binding</keyword>
<sequence>MAEISLSAPAVTASLQEWLTYLEKLHPKNIDMGLERVARVAANAGVLKPAPLVITVSGTNGKGSTVCYLETILQAAGYTTGVYTSPHITEYRERVRVNAQELPDSEHVKAFHAIEQARNNTSLTYFEFGTLAALWLMGRQSPDVAILEVGLGGRLDAVNCVDADVAVVTSIGIDHIAFLGNNREQIGYEKVGIARAGKPLICGEPNPTASIAENAERIGAKLYQVGRDFHRTEYNESWSYRSQNTQLNDLPLPKLPLINASTAIAAIEQLPLPVSLSAIRDGITQASLPGRMQYHGVNGTEVLLDVAHNPQAAVYASRYLNKFYPQHKVFAVVGMLSDKDHAGVANALSSQIFSWYLGSLSEPRGETADNLVISAKLPTESCYPFESVEQAFAAAVTAAQQWQMNDGKALVFGFGSFYTVARINAYLKGV</sequence>
<evidence type="ECO:0000256" key="10">
    <source>
        <dbReference type="ARBA" id="ARBA00022598"/>
    </source>
</evidence>
<dbReference type="Pfam" id="PF08245">
    <property type="entry name" value="Mur_ligase_M"/>
    <property type="match status" value="1"/>
</dbReference>
<dbReference type="NCBIfam" id="NF008101">
    <property type="entry name" value="PRK10846.1"/>
    <property type="match status" value="1"/>
</dbReference>
<dbReference type="InterPro" id="IPR013221">
    <property type="entry name" value="Mur_ligase_cen"/>
</dbReference>
<evidence type="ECO:0000256" key="12">
    <source>
        <dbReference type="ARBA" id="ARBA00022741"/>
    </source>
</evidence>
<dbReference type="NCBIfam" id="TIGR01499">
    <property type="entry name" value="folC"/>
    <property type="match status" value="1"/>
</dbReference>
<dbReference type="InterPro" id="IPR004101">
    <property type="entry name" value="Mur_ligase_C"/>
</dbReference>
<dbReference type="SUPFAM" id="SSF53244">
    <property type="entry name" value="MurD-like peptide ligases, peptide-binding domain"/>
    <property type="match status" value="1"/>
</dbReference>
<feature type="domain" description="Mur ligase C-terminal" evidence="24">
    <location>
        <begin position="290"/>
        <end position="401"/>
    </location>
</feature>
<dbReference type="EC" id="6.3.2.17" evidence="8"/>
<dbReference type="GO" id="GO:0008841">
    <property type="term" value="F:dihydrofolate synthase activity"/>
    <property type="evidence" value="ECO:0007669"/>
    <property type="project" value="UniProtKB-EC"/>
</dbReference>
<comment type="catalytic activity">
    <reaction evidence="20">
        <text>10-formyltetrahydrofolyl-(gamma-L-Glu)(n) + L-glutamate + ATP = 10-formyltetrahydrofolyl-(gamma-L-Glu)(n+1) + ADP + phosphate + H(+)</text>
        <dbReference type="Rhea" id="RHEA:51904"/>
        <dbReference type="Rhea" id="RHEA-COMP:13088"/>
        <dbReference type="Rhea" id="RHEA-COMP:14300"/>
        <dbReference type="ChEBI" id="CHEBI:15378"/>
        <dbReference type="ChEBI" id="CHEBI:29985"/>
        <dbReference type="ChEBI" id="CHEBI:30616"/>
        <dbReference type="ChEBI" id="CHEBI:43474"/>
        <dbReference type="ChEBI" id="CHEBI:134413"/>
        <dbReference type="ChEBI" id="CHEBI:456216"/>
        <dbReference type="EC" id="6.3.2.17"/>
    </reaction>
</comment>
<dbReference type="RefSeq" id="WP_253619721.1">
    <property type="nucleotide sequence ID" value="NZ_JAMZDE010000007.1"/>
</dbReference>
<dbReference type="FunFam" id="3.40.1190.10:FF:000004">
    <property type="entry name" value="Dihydrofolate synthase/folylpolyglutamate synthase"/>
    <property type="match status" value="1"/>
</dbReference>
<evidence type="ECO:0000256" key="4">
    <source>
        <dbReference type="ARBA" id="ARBA00005150"/>
    </source>
</evidence>
<comment type="similarity">
    <text evidence="5 23">Belongs to the folylpolyglutamate synthase family.</text>
</comment>
<evidence type="ECO:0000256" key="17">
    <source>
        <dbReference type="ARBA" id="ARBA00030592"/>
    </source>
</evidence>
<evidence type="ECO:0000256" key="5">
    <source>
        <dbReference type="ARBA" id="ARBA00008276"/>
    </source>
</evidence>
<dbReference type="AlphaFoldDB" id="A0A9X2FVF7"/>
<comment type="pathway">
    <text evidence="3">Cofactor biosynthesis; tetrahydrofolate biosynthesis; 7,8-dihydrofolate from 2-amino-4-hydroxy-6-hydroxymethyl-7,8-dihydropteridine diphosphate and 4-aminobenzoate: step 2/2.</text>
</comment>
<dbReference type="PANTHER" id="PTHR11136">
    <property type="entry name" value="FOLYLPOLYGLUTAMATE SYNTHASE-RELATED"/>
    <property type="match status" value="1"/>
</dbReference>
<dbReference type="Gene3D" id="3.90.190.20">
    <property type="entry name" value="Mur ligase, C-terminal domain"/>
    <property type="match status" value="1"/>
</dbReference>
<comment type="catalytic activity">
    <reaction evidence="19">
        <text>(6S)-5,6,7,8-tetrahydrofolyl-(gamma-L-Glu)(n) + L-glutamate + ATP = (6S)-5,6,7,8-tetrahydrofolyl-(gamma-L-Glu)(n+1) + ADP + phosphate + H(+)</text>
        <dbReference type="Rhea" id="RHEA:10580"/>
        <dbReference type="Rhea" id="RHEA-COMP:14738"/>
        <dbReference type="Rhea" id="RHEA-COMP:14740"/>
        <dbReference type="ChEBI" id="CHEBI:15378"/>
        <dbReference type="ChEBI" id="CHEBI:29985"/>
        <dbReference type="ChEBI" id="CHEBI:30616"/>
        <dbReference type="ChEBI" id="CHEBI:43474"/>
        <dbReference type="ChEBI" id="CHEBI:141005"/>
        <dbReference type="ChEBI" id="CHEBI:456216"/>
        <dbReference type="EC" id="6.3.2.17"/>
    </reaction>
</comment>
<keyword evidence="10 23" id="KW-0436">Ligase</keyword>
<comment type="subunit">
    <text evidence="6">Monomer.</text>
</comment>
<keyword evidence="11" id="KW-0479">Metal-binding</keyword>
<dbReference type="InterPro" id="IPR036615">
    <property type="entry name" value="Mur_ligase_C_dom_sf"/>
</dbReference>
<name>A0A9X2FVF7_9GAMM</name>
<protein>
    <recommendedName>
        <fullName evidence="9">Dihydrofolate synthase/folylpolyglutamate synthase</fullName>
        <ecNumber evidence="7">6.3.2.12</ecNumber>
        <ecNumber evidence="8">6.3.2.17</ecNumber>
    </recommendedName>
    <alternativeName>
        <fullName evidence="18">Folylpoly-gamma-glutamate synthetase-dihydrofolate synthetase</fullName>
    </alternativeName>
    <alternativeName>
        <fullName evidence="16">Folylpolyglutamate synthetase</fullName>
    </alternativeName>
    <alternativeName>
        <fullName evidence="17">Tetrahydrofolylpolyglutamate synthase</fullName>
    </alternativeName>
</protein>
<evidence type="ECO:0000256" key="7">
    <source>
        <dbReference type="ARBA" id="ARBA00013023"/>
    </source>
</evidence>
<evidence type="ECO:0000256" key="6">
    <source>
        <dbReference type="ARBA" id="ARBA00011245"/>
    </source>
</evidence>
<accession>A0A9X2FVF7</accession>
<evidence type="ECO:0000259" key="24">
    <source>
        <dbReference type="Pfam" id="PF02875"/>
    </source>
</evidence>
<comment type="function">
    <text evidence="2">Functions in two distinct reactions of the de novo folate biosynthetic pathway. Catalyzes the addition of a glutamate residue to dihydropteroate (7,8-dihydropteroate or H2Pte) to form dihydrofolate (7,8-dihydrofolate monoglutamate or H2Pte-Glu). Also catalyzes successive additions of L-glutamate to tetrahydrofolate or 10-formyltetrahydrofolate or 5,10-methylenetetrahydrofolate, leading to folylpolyglutamate derivatives.</text>
</comment>
<keyword evidence="13 23" id="KW-0067">ATP-binding</keyword>
<evidence type="ECO:0000256" key="23">
    <source>
        <dbReference type="PIRNR" id="PIRNR001563"/>
    </source>
</evidence>
<evidence type="ECO:0000256" key="22">
    <source>
        <dbReference type="ARBA" id="ARBA00049161"/>
    </source>
</evidence>
<evidence type="ECO:0000256" key="19">
    <source>
        <dbReference type="ARBA" id="ARBA00047493"/>
    </source>
</evidence>
<evidence type="ECO:0000256" key="15">
    <source>
        <dbReference type="ARBA" id="ARBA00022909"/>
    </source>
</evidence>
<dbReference type="GO" id="GO:0004326">
    <property type="term" value="F:tetrahydrofolylpolyglutamate synthase activity"/>
    <property type="evidence" value="ECO:0007669"/>
    <property type="project" value="UniProtKB-EC"/>
</dbReference>
<dbReference type="Gene3D" id="3.40.1190.10">
    <property type="entry name" value="Mur-like, catalytic domain"/>
    <property type="match status" value="1"/>
</dbReference>
<keyword evidence="27" id="KW-1185">Reference proteome</keyword>
<evidence type="ECO:0000256" key="1">
    <source>
        <dbReference type="ARBA" id="ARBA00001946"/>
    </source>
</evidence>
<dbReference type="Pfam" id="PF02875">
    <property type="entry name" value="Mur_ligase_C"/>
    <property type="match status" value="1"/>
</dbReference>
<evidence type="ECO:0000256" key="14">
    <source>
        <dbReference type="ARBA" id="ARBA00022842"/>
    </source>
</evidence>
<dbReference type="InterPro" id="IPR001645">
    <property type="entry name" value="Folylpolyglutamate_synth"/>
</dbReference>
<evidence type="ECO:0000256" key="16">
    <source>
        <dbReference type="ARBA" id="ARBA00030048"/>
    </source>
</evidence>
<comment type="pathway">
    <text evidence="4">Cofactor biosynthesis; tetrahydrofolylpolyglutamate biosynthesis.</text>
</comment>
<comment type="caution">
    <text evidence="26">The sequence shown here is derived from an EMBL/GenBank/DDBJ whole genome shotgun (WGS) entry which is preliminary data.</text>
</comment>
<dbReference type="PROSITE" id="PS01011">
    <property type="entry name" value="FOLYLPOLYGLU_SYNT_1"/>
    <property type="match status" value="1"/>
</dbReference>
<dbReference type="Proteomes" id="UP001139474">
    <property type="component" value="Unassembled WGS sequence"/>
</dbReference>
<comment type="catalytic activity">
    <reaction evidence="21">
        <text>(6R)-5,10-methylenetetrahydrofolyl-(gamma-L-Glu)(n) + L-glutamate + ATP = (6R)-5,10-methylenetetrahydrofolyl-(gamma-L-Glu)(n+1) + ADP + phosphate + H(+)</text>
        <dbReference type="Rhea" id="RHEA:51912"/>
        <dbReference type="Rhea" id="RHEA-COMP:13257"/>
        <dbReference type="Rhea" id="RHEA-COMP:13258"/>
        <dbReference type="ChEBI" id="CHEBI:15378"/>
        <dbReference type="ChEBI" id="CHEBI:29985"/>
        <dbReference type="ChEBI" id="CHEBI:30616"/>
        <dbReference type="ChEBI" id="CHEBI:43474"/>
        <dbReference type="ChEBI" id="CHEBI:136572"/>
        <dbReference type="ChEBI" id="CHEBI:456216"/>
        <dbReference type="EC" id="6.3.2.17"/>
    </reaction>
</comment>
<dbReference type="GO" id="GO:0046872">
    <property type="term" value="F:metal ion binding"/>
    <property type="evidence" value="ECO:0007669"/>
    <property type="project" value="UniProtKB-KW"/>
</dbReference>
<reference evidence="26" key="1">
    <citation type="submission" date="2022-06" db="EMBL/GenBank/DDBJ databases">
        <title>Idiomarina rhizosphaerae M1R2S28.</title>
        <authorList>
            <person name="Sun J.-Q."/>
            <person name="Li L.-F."/>
        </authorList>
    </citation>
    <scope>NUCLEOTIDE SEQUENCE</scope>
    <source>
        <strain evidence="26">M1R2S28</strain>
    </source>
</reference>
<evidence type="ECO:0000256" key="18">
    <source>
        <dbReference type="ARBA" id="ARBA00032510"/>
    </source>
</evidence>
<evidence type="ECO:0000313" key="27">
    <source>
        <dbReference type="Proteomes" id="UP001139474"/>
    </source>
</evidence>
<evidence type="ECO:0000256" key="9">
    <source>
        <dbReference type="ARBA" id="ARBA00019357"/>
    </source>
</evidence>
<dbReference type="EC" id="6.3.2.12" evidence="7"/>
<evidence type="ECO:0000256" key="13">
    <source>
        <dbReference type="ARBA" id="ARBA00022840"/>
    </source>
</evidence>
<keyword evidence="15" id="KW-0289">Folate biosynthesis</keyword>
<dbReference type="InterPro" id="IPR018109">
    <property type="entry name" value="Folylpolyglutamate_synth_CS"/>
</dbReference>
<dbReference type="SUPFAM" id="SSF53623">
    <property type="entry name" value="MurD-like peptide ligases, catalytic domain"/>
    <property type="match status" value="1"/>
</dbReference>
<dbReference type="GO" id="GO:0005524">
    <property type="term" value="F:ATP binding"/>
    <property type="evidence" value="ECO:0007669"/>
    <property type="project" value="UniProtKB-KW"/>
</dbReference>
<dbReference type="GO" id="GO:0046656">
    <property type="term" value="P:folic acid biosynthetic process"/>
    <property type="evidence" value="ECO:0007669"/>
    <property type="project" value="UniProtKB-KW"/>
</dbReference>
<keyword evidence="14" id="KW-0460">Magnesium</keyword>
<dbReference type="PIRSF" id="PIRSF001563">
    <property type="entry name" value="Folylpolyglu_synth"/>
    <property type="match status" value="1"/>
</dbReference>
<evidence type="ECO:0000256" key="11">
    <source>
        <dbReference type="ARBA" id="ARBA00022723"/>
    </source>
</evidence>
<dbReference type="EMBL" id="JAMZDE010000007">
    <property type="protein sequence ID" value="MCP1339821.1"/>
    <property type="molecule type" value="Genomic_DNA"/>
</dbReference>
<gene>
    <name evidence="26" type="primary">folC</name>
    <name evidence="26" type="ORF">NJR55_09485</name>
</gene>
<evidence type="ECO:0000256" key="8">
    <source>
        <dbReference type="ARBA" id="ARBA00013025"/>
    </source>
</evidence>
<dbReference type="PANTHER" id="PTHR11136:SF0">
    <property type="entry name" value="DIHYDROFOLATE SYNTHETASE-RELATED"/>
    <property type="match status" value="1"/>
</dbReference>
<proteinExistence type="inferred from homology"/>
<comment type="cofactor">
    <cofactor evidence="1">
        <name>Mg(2+)</name>
        <dbReference type="ChEBI" id="CHEBI:18420"/>
    </cofactor>
</comment>
<feature type="domain" description="Mur ligase central" evidence="25">
    <location>
        <begin position="56"/>
        <end position="235"/>
    </location>
</feature>
<evidence type="ECO:0000259" key="25">
    <source>
        <dbReference type="Pfam" id="PF08245"/>
    </source>
</evidence>
<evidence type="ECO:0000256" key="3">
    <source>
        <dbReference type="ARBA" id="ARBA00004799"/>
    </source>
</evidence>
<comment type="catalytic activity">
    <reaction evidence="22">
        <text>7,8-dihydropteroate + L-glutamate + ATP = 7,8-dihydrofolate + ADP + phosphate + H(+)</text>
        <dbReference type="Rhea" id="RHEA:23584"/>
        <dbReference type="ChEBI" id="CHEBI:15378"/>
        <dbReference type="ChEBI" id="CHEBI:17839"/>
        <dbReference type="ChEBI" id="CHEBI:29985"/>
        <dbReference type="ChEBI" id="CHEBI:30616"/>
        <dbReference type="ChEBI" id="CHEBI:43474"/>
        <dbReference type="ChEBI" id="CHEBI:57451"/>
        <dbReference type="ChEBI" id="CHEBI:456216"/>
        <dbReference type="EC" id="6.3.2.12"/>
    </reaction>
</comment>
<organism evidence="26 27">
    <name type="scientific">Idiomarina rhizosphaerae</name>
    <dbReference type="NCBI Taxonomy" id="2961572"/>
    <lineage>
        <taxon>Bacteria</taxon>
        <taxon>Pseudomonadati</taxon>
        <taxon>Pseudomonadota</taxon>
        <taxon>Gammaproteobacteria</taxon>
        <taxon>Alteromonadales</taxon>
        <taxon>Idiomarinaceae</taxon>
        <taxon>Idiomarina</taxon>
    </lineage>
</organism>